<protein>
    <recommendedName>
        <fullName evidence="4">GB1/RHD3-type G domain-containing protein</fullName>
    </recommendedName>
</protein>
<keyword evidence="2" id="KW-0342">GTP-binding</keyword>
<comment type="similarity">
    <text evidence="3">Belongs to the TRAFAC class dynamin-like GTPase superfamily. GB1/RHD3 GTPase family.</text>
</comment>
<comment type="caution">
    <text evidence="5">The sequence shown here is derived from an EMBL/GenBank/DDBJ whole genome shotgun (WGS) entry which is preliminary data.</text>
</comment>
<dbReference type="PANTHER" id="PTHR10751">
    <property type="entry name" value="GUANYLATE BINDING PROTEIN"/>
    <property type="match status" value="1"/>
</dbReference>
<dbReference type="EMBL" id="JABFTP020000185">
    <property type="protein sequence ID" value="KAL3286050.1"/>
    <property type="molecule type" value="Genomic_DNA"/>
</dbReference>
<dbReference type="InterPro" id="IPR030386">
    <property type="entry name" value="G_GB1_RHD3_dom"/>
</dbReference>
<dbReference type="Proteomes" id="UP001516400">
    <property type="component" value="Unassembled WGS sequence"/>
</dbReference>
<organism evidence="5 6">
    <name type="scientific">Cryptolaemus montrouzieri</name>
    <dbReference type="NCBI Taxonomy" id="559131"/>
    <lineage>
        <taxon>Eukaryota</taxon>
        <taxon>Metazoa</taxon>
        <taxon>Ecdysozoa</taxon>
        <taxon>Arthropoda</taxon>
        <taxon>Hexapoda</taxon>
        <taxon>Insecta</taxon>
        <taxon>Pterygota</taxon>
        <taxon>Neoptera</taxon>
        <taxon>Endopterygota</taxon>
        <taxon>Coleoptera</taxon>
        <taxon>Polyphaga</taxon>
        <taxon>Cucujiformia</taxon>
        <taxon>Coccinelloidea</taxon>
        <taxon>Coccinellidae</taxon>
        <taxon>Scymninae</taxon>
        <taxon>Scymnini</taxon>
        <taxon>Cryptolaemus</taxon>
    </lineage>
</organism>
<evidence type="ECO:0000256" key="1">
    <source>
        <dbReference type="ARBA" id="ARBA00022741"/>
    </source>
</evidence>
<gene>
    <name evidence="5" type="ORF">HHI36_000563</name>
</gene>
<dbReference type="Pfam" id="PF02263">
    <property type="entry name" value="GBP"/>
    <property type="match status" value="1"/>
</dbReference>
<evidence type="ECO:0000256" key="3">
    <source>
        <dbReference type="PROSITE-ProRule" id="PRU01052"/>
    </source>
</evidence>
<dbReference type="Gene3D" id="3.40.50.300">
    <property type="entry name" value="P-loop containing nucleotide triphosphate hydrolases"/>
    <property type="match status" value="1"/>
</dbReference>
<feature type="domain" description="GB1/RHD3-type G" evidence="4">
    <location>
        <begin position="81"/>
        <end position="166"/>
    </location>
</feature>
<keyword evidence="6" id="KW-1185">Reference proteome</keyword>
<accession>A0ABD2P5D6</accession>
<evidence type="ECO:0000313" key="5">
    <source>
        <dbReference type="EMBL" id="KAL3286050.1"/>
    </source>
</evidence>
<dbReference type="PROSITE" id="PS51715">
    <property type="entry name" value="G_GB1_RHD3"/>
    <property type="match status" value="1"/>
</dbReference>
<evidence type="ECO:0000313" key="6">
    <source>
        <dbReference type="Proteomes" id="UP001516400"/>
    </source>
</evidence>
<dbReference type="InterPro" id="IPR015894">
    <property type="entry name" value="Guanylate-bd_N"/>
</dbReference>
<dbReference type="FunFam" id="3.40.50.300:FF:004169">
    <property type="entry name" value="Atlastin 3"/>
    <property type="match status" value="1"/>
</dbReference>
<proteinExistence type="inferred from homology"/>
<keyword evidence="1" id="KW-0547">Nucleotide-binding</keyword>
<dbReference type="AlphaFoldDB" id="A0ABD2P5D6"/>
<dbReference type="SUPFAM" id="SSF52540">
    <property type="entry name" value="P-loop containing nucleoside triphosphate hydrolases"/>
    <property type="match status" value="1"/>
</dbReference>
<evidence type="ECO:0000256" key="2">
    <source>
        <dbReference type="ARBA" id="ARBA00023134"/>
    </source>
</evidence>
<evidence type="ECO:0000259" key="4">
    <source>
        <dbReference type="PROSITE" id="PS51715"/>
    </source>
</evidence>
<dbReference type="InterPro" id="IPR027417">
    <property type="entry name" value="P-loop_NTPase"/>
</dbReference>
<reference evidence="5 6" key="1">
    <citation type="journal article" date="2021" name="BMC Biol.">
        <title>Horizontally acquired antibacterial genes associated with adaptive radiation of ladybird beetles.</title>
        <authorList>
            <person name="Li H.S."/>
            <person name="Tang X.F."/>
            <person name="Huang Y.H."/>
            <person name="Xu Z.Y."/>
            <person name="Chen M.L."/>
            <person name="Du X.Y."/>
            <person name="Qiu B.Y."/>
            <person name="Chen P.T."/>
            <person name="Zhang W."/>
            <person name="Slipinski A."/>
            <person name="Escalona H.E."/>
            <person name="Waterhouse R.M."/>
            <person name="Zwick A."/>
            <person name="Pang H."/>
        </authorList>
    </citation>
    <scope>NUCLEOTIDE SEQUENCE [LARGE SCALE GENOMIC DNA]</scope>
    <source>
        <strain evidence="5">SYSU2018</strain>
    </source>
</reference>
<dbReference type="GO" id="GO:0005525">
    <property type="term" value="F:GTP binding"/>
    <property type="evidence" value="ECO:0007669"/>
    <property type="project" value="UniProtKB-KW"/>
</dbReference>
<sequence>MTAHRSVSRPSVSCSFSIIKMSDSNEQRKHGQKIESGTGDMDHFEVNRPNAIPIVLANNDHSFYLDEDALSKVLMQDNIKDRNVVVISVAGAFRHGKSFLLDFFLRYMNSKYVLKKNTSDWIGLDDTPLDGFSWRGGSERDTTGILMWSEIFLTELVTGEKVSPFF</sequence>
<name>A0ABD2P5D6_9CUCU</name>